<feature type="transmembrane region" description="Helical" evidence="2">
    <location>
        <begin position="331"/>
        <end position="351"/>
    </location>
</feature>
<evidence type="ECO:0000313" key="5">
    <source>
        <dbReference type="Proteomes" id="UP000017175"/>
    </source>
</evidence>
<keyword evidence="1" id="KW-0143">Chaperone</keyword>
<keyword evidence="2" id="KW-0472">Membrane</keyword>
<dbReference type="InterPro" id="IPR001623">
    <property type="entry name" value="DnaJ_domain"/>
</dbReference>
<dbReference type="EMBL" id="CP010945">
    <property type="protein sequence ID" value="AKV09533.1"/>
    <property type="molecule type" value="Genomic_DNA"/>
</dbReference>
<dbReference type="OrthoDB" id="5524449at2"/>
<dbReference type="Gene3D" id="1.10.287.110">
    <property type="entry name" value="DnaJ domain"/>
    <property type="match status" value="1"/>
</dbReference>
<dbReference type="eggNOG" id="COG2214">
    <property type="taxonomic scope" value="Bacteria"/>
</dbReference>
<reference evidence="4 5" key="1">
    <citation type="journal article" date="2012" name="J. Bacteriol.">
        <title>Draft genome sequence of the cyanide-utilizing bacterium Pseudomonas fluorescens strain NCIMB 11764.</title>
        <authorList>
            <person name="Vilo C.A."/>
            <person name="Benedik M.J."/>
            <person name="Kunz D.A."/>
            <person name="Dong Q."/>
        </authorList>
    </citation>
    <scope>NUCLEOTIDE SEQUENCE [LARGE SCALE GENOMIC DNA]</scope>
    <source>
        <strain evidence="4 5">NCIMB 11764</strain>
    </source>
</reference>
<organism evidence="4 5">
    <name type="scientific">Pseudomonas fluorescens NCIMB 11764</name>
    <dbReference type="NCBI Taxonomy" id="1221522"/>
    <lineage>
        <taxon>Bacteria</taxon>
        <taxon>Pseudomonadati</taxon>
        <taxon>Pseudomonadota</taxon>
        <taxon>Gammaproteobacteria</taxon>
        <taxon>Pseudomonadales</taxon>
        <taxon>Pseudomonadaceae</taxon>
        <taxon>Pseudomonas</taxon>
    </lineage>
</organism>
<name>A0A0K1QUY9_PSEFL</name>
<keyword evidence="2" id="KW-0812">Transmembrane</keyword>
<proteinExistence type="predicted"/>
<dbReference type="SUPFAM" id="SSF46565">
    <property type="entry name" value="Chaperone J-domain"/>
    <property type="match status" value="1"/>
</dbReference>
<evidence type="ECO:0000256" key="2">
    <source>
        <dbReference type="SAM" id="Phobius"/>
    </source>
</evidence>
<keyword evidence="2" id="KW-1133">Transmembrane helix</keyword>
<sequence length="461" mass="52519">MNHWQLLSLTPDADERSIKRAYARLLKTHRPDENPDEFQRLREAYEASLAEARWRAQADEEVVEAPIAVSAPTPECPQPAEVSPLAIPLERLDITPAISPPEPSMGQMQQWLAEGKDRQLVDALRVWMASDWLIPFERRQQFEQSVLDWLESAPQWSPAFFDGVCKVMGWDEAQGTLPCEYWRWDRLIRRCEVQAMEETVRGDLARFDADKIHGQAAALLLKPMSDHRRRGMADYFTGLDWQRFTQLAQTIECQYPEVPQRLGLQPLDNWRDWLPASSYRGVYLFLWLTLSALVVSSLLAVPAKRNGLASVVILPLMMPVLMWFGMKAYQFWAMVAVAAGRLDVLLSRWLLPRRWYRQGAGLLVLRHILPSAVPAALACAWSGNVPWLRWFSPVVVFLGTIYFTNSALSGGKVSLGARALRAIKLKVGRLPWHMLKREGILVLMAVAAMAVWIHLHLQAVV</sequence>
<feature type="domain" description="J" evidence="3">
    <location>
        <begin position="2"/>
        <end position="62"/>
    </location>
</feature>
<feature type="transmembrane region" description="Helical" evidence="2">
    <location>
        <begin position="308"/>
        <end position="325"/>
    </location>
</feature>
<dbReference type="Pfam" id="PF00226">
    <property type="entry name" value="DnaJ"/>
    <property type="match status" value="1"/>
</dbReference>
<accession>A0A0K1QUY9</accession>
<feature type="transmembrane region" description="Helical" evidence="2">
    <location>
        <begin position="390"/>
        <end position="408"/>
    </location>
</feature>
<gene>
    <name evidence="4" type="ORF">B723_25295</name>
</gene>
<evidence type="ECO:0000256" key="1">
    <source>
        <dbReference type="ARBA" id="ARBA00023186"/>
    </source>
</evidence>
<dbReference type="AlphaFoldDB" id="A0A0K1QUY9"/>
<dbReference type="RefSeq" id="WP_017338331.1">
    <property type="nucleotide sequence ID" value="NZ_CP010945.1"/>
</dbReference>
<dbReference type="CDD" id="cd06257">
    <property type="entry name" value="DnaJ"/>
    <property type="match status" value="1"/>
</dbReference>
<feature type="transmembrane region" description="Helical" evidence="2">
    <location>
        <begin position="281"/>
        <end position="301"/>
    </location>
</feature>
<dbReference type="SMART" id="SM00271">
    <property type="entry name" value="DnaJ"/>
    <property type="match status" value="1"/>
</dbReference>
<protein>
    <submittedName>
        <fullName evidence="4">Heat-shock protein</fullName>
    </submittedName>
</protein>
<dbReference type="Proteomes" id="UP000017175">
    <property type="component" value="Chromosome"/>
</dbReference>
<feature type="transmembrane region" description="Helical" evidence="2">
    <location>
        <begin position="363"/>
        <end position="384"/>
    </location>
</feature>
<dbReference type="InterPro" id="IPR036869">
    <property type="entry name" value="J_dom_sf"/>
</dbReference>
<evidence type="ECO:0000313" key="4">
    <source>
        <dbReference type="EMBL" id="AKV09533.1"/>
    </source>
</evidence>
<feature type="transmembrane region" description="Helical" evidence="2">
    <location>
        <begin position="439"/>
        <end position="457"/>
    </location>
</feature>
<dbReference type="PROSITE" id="PS50076">
    <property type="entry name" value="DNAJ_2"/>
    <property type="match status" value="1"/>
</dbReference>
<evidence type="ECO:0000259" key="3">
    <source>
        <dbReference type="PROSITE" id="PS50076"/>
    </source>
</evidence>